<name>A0A2U3KJM2_9BACT</name>
<accession>A0A2U3KJM2</accession>
<proteinExistence type="predicted"/>
<organism evidence="2 3">
    <name type="scientific">Candidatus Sulfotelmatobacter kueseliae</name>
    <dbReference type="NCBI Taxonomy" id="2042962"/>
    <lineage>
        <taxon>Bacteria</taxon>
        <taxon>Pseudomonadati</taxon>
        <taxon>Acidobacteriota</taxon>
        <taxon>Terriglobia</taxon>
        <taxon>Terriglobales</taxon>
        <taxon>Candidatus Korobacteraceae</taxon>
        <taxon>Candidatus Sulfotelmatobacter</taxon>
    </lineage>
</organism>
<dbReference type="EMBL" id="OMOD01000121">
    <property type="protein sequence ID" value="SPF39737.1"/>
    <property type="molecule type" value="Genomic_DNA"/>
</dbReference>
<dbReference type="Proteomes" id="UP000238701">
    <property type="component" value="Unassembled WGS sequence"/>
</dbReference>
<evidence type="ECO:0000313" key="3">
    <source>
        <dbReference type="Proteomes" id="UP000238701"/>
    </source>
</evidence>
<gene>
    <name evidence="2" type="ORF">SBA1_290098</name>
</gene>
<dbReference type="OrthoDB" id="121416at2"/>
<reference evidence="3" key="1">
    <citation type="submission" date="2018-02" db="EMBL/GenBank/DDBJ databases">
        <authorList>
            <person name="Hausmann B."/>
        </authorList>
    </citation>
    <scope>NUCLEOTIDE SEQUENCE [LARGE SCALE GENOMIC DNA]</scope>
    <source>
        <strain evidence="3">Peat soil MAG SbA1</strain>
    </source>
</reference>
<evidence type="ECO:0000313" key="2">
    <source>
        <dbReference type="EMBL" id="SPF39737.1"/>
    </source>
</evidence>
<keyword evidence="1" id="KW-1133">Transmembrane helix</keyword>
<keyword evidence="1" id="KW-0472">Membrane</keyword>
<feature type="transmembrane region" description="Helical" evidence="1">
    <location>
        <begin position="64"/>
        <end position="82"/>
    </location>
</feature>
<dbReference type="AlphaFoldDB" id="A0A2U3KJM2"/>
<feature type="transmembrane region" description="Helical" evidence="1">
    <location>
        <begin position="6"/>
        <end position="23"/>
    </location>
</feature>
<keyword evidence="1" id="KW-0812">Transmembrane</keyword>
<sequence length="88" mass="9817">MTLTVVAVIFGVFAIGLIVLLIYKSTLTMHRDDQLFLDDASSHMHDEQTELLAKLNRLIIPVRVFSIGSGVFLLVLTGIWLYQSLNAV</sequence>
<protein>
    <submittedName>
        <fullName evidence="2">Uncharacterized protein</fullName>
    </submittedName>
</protein>
<evidence type="ECO:0000256" key="1">
    <source>
        <dbReference type="SAM" id="Phobius"/>
    </source>
</evidence>